<keyword evidence="8" id="KW-1185">Reference proteome</keyword>
<evidence type="ECO:0000313" key="7">
    <source>
        <dbReference type="EMBL" id="AKC68783.1"/>
    </source>
</evidence>
<evidence type="ECO:0000259" key="6">
    <source>
        <dbReference type="Pfam" id="PF00700"/>
    </source>
</evidence>
<comment type="similarity">
    <text evidence="1 4">Belongs to the bacterial flagellin family.</text>
</comment>
<dbReference type="EMBL" id="CP011253">
    <property type="protein sequence ID" value="AKC68783.1"/>
    <property type="molecule type" value="Genomic_DNA"/>
</dbReference>
<dbReference type="RefSeq" id="WP_046290165.1">
    <property type="nucleotide sequence ID" value="NZ_CP011253.3"/>
</dbReference>
<protein>
    <recommendedName>
        <fullName evidence="4">Flagellin</fullName>
    </recommendedName>
</protein>
<reference evidence="7" key="1">
    <citation type="submission" date="2016-06" db="EMBL/GenBank/DDBJ databases">
        <title>Pandoraea oxalativorans DSM 23570 Genome Sequencing.</title>
        <authorList>
            <person name="Ee R."/>
            <person name="Lim Y.-L."/>
            <person name="Yong D."/>
            <person name="Yin W.-F."/>
            <person name="Chan K.-G."/>
        </authorList>
    </citation>
    <scope>NUCLEOTIDE SEQUENCE</scope>
    <source>
        <strain evidence="7">DSM 23570</strain>
    </source>
</reference>
<evidence type="ECO:0000259" key="5">
    <source>
        <dbReference type="Pfam" id="PF00669"/>
    </source>
</evidence>
<proteinExistence type="inferred from homology"/>
<comment type="subcellular location">
    <subcellularLocation>
        <location evidence="4">Secreted</location>
    </subcellularLocation>
    <subcellularLocation>
        <location evidence="4">Bacterial flagellum</location>
    </subcellularLocation>
</comment>
<evidence type="ECO:0000256" key="1">
    <source>
        <dbReference type="ARBA" id="ARBA00005709"/>
    </source>
</evidence>
<dbReference type="PATRIC" id="fig|573737.6.peg.1560"/>
<dbReference type="PANTHER" id="PTHR42792">
    <property type="entry name" value="FLAGELLIN"/>
    <property type="match status" value="1"/>
</dbReference>
<dbReference type="Pfam" id="PF00700">
    <property type="entry name" value="Flagellin_C"/>
    <property type="match status" value="1"/>
</dbReference>
<dbReference type="Proteomes" id="UP000035050">
    <property type="component" value="Chromosome"/>
</dbReference>
<evidence type="ECO:0000256" key="2">
    <source>
        <dbReference type="ARBA" id="ARBA00022525"/>
    </source>
</evidence>
<evidence type="ECO:0000256" key="3">
    <source>
        <dbReference type="ARBA" id="ARBA00023143"/>
    </source>
</evidence>
<feature type="domain" description="Flagellin C-terminal" evidence="6">
    <location>
        <begin position="387"/>
        <end position="471"/>
    </location>
</feature>
<dbReference type="Gene3D" id="6.10.280.190">
    <property type="match status" value="1"/>
</dbReference>
<dbReference type="AlphaFoldDB" id="A0A0E3U5P7"/>
<comment type="function">
    <text evidence="4">Flagellin is the subunit protein which polymerizes to form the filaments of bacterial flagella.</text>
</comment>
<dbReference type="GO" id="GO:0009288">
    <property type="term" value="C:bacterial-type flagellum"/>
    <property type="evidence" value="ECO:0007669"/>
    <property type="project" value="UniProtKB-SubCell"/>
</dbReference>
<dbReference type="InterPro" id="IPR042187">
    <property type="entry name" value="Flagellin_C_sub2"/>
</dbReference>
<dbReference type="InterPro" id="IPR046358">
    <property type="entry name" value="Flagellin_C"/>
</dbReference>
<keyword evidence="3 4" id="KW-0975">Bacterial flagellum</keyword>
<dbReference type="OrthoDB" id="9796789at2"/>
<dbReference type="Pfam" id="PF00669">
    <property type="entry name" value="Flagellin_N"/>
    <property type="match status" value="1"/>
</dbReference>
<feature type="domain" description="Flagellin N-terminal" evidence="5">
    <location>
        <begin position="5"/>
        <end position="141"/>
    </location>
</feature>
<dbReference type="HOGENOM" id="CLU_011142_3_2_4"/>
<dbReference type="Pfam" id="PF07196">
    <property type="entry name" value="Flagellin_IN"/>
    <property type="match status" value="1"/>
</dbReference>
<dbReference type="InterPro" id="IPR001492">
    <property type="entry name" value="Flagellin"/>
</dbReference>
<dbReference type="Gene3D" id="6.10.10.10">
    <property type="entry name" value="Flagellar export chaperone, C-terminal domain"/>
    <property type="match status" value="1"/>
</dbReference>
<dbReference type="InterPro" id="IPR001029">
    <property type="entry name" value="Flagellin_N"/>
</dbReference>
<dbReference type="KEGG" id="pox:MB84_03890"/>
<organism evidence="7 8">
    <name type="scientific">Pandoraea oxalativorans</name>
    <dbReference type="NCBI Taxonomy" id="573737"/>
    <lineage>
        <taxon>Bacteria</taxon>
        <taxon>Pseudomonadati</taxon>
        <taxon>Pseudomonadota</taxon>
        <taxon>Betaproteobacteria</taxon>
        <taxon>Burkholderiales</taxon>
        <taxon>Burkholderiaceae</taxon>
        <taxon>Pandoraea</taxon>
    </lineage>
</organism>
<gene>
    <name evidence="7" type="ORF">MB84_03890</name>
</gene>
<keyword evidence="2 4" id="KW-0964">Secreted</keyword>
<sequence length="472" mass="46955">MSSVINTNIFSTIAQRNLSTSQSSLQTSITRLSSGLRINSAADDAAGLAITDRMTSQINGLTQAQRNANDGISLVQTAAGGLSSISDNLQRIRTLAVQATNATNSTSDRAAIDQEVQQRLSEITRTAQQTQFNGLSVLNGSMGAANFQVGANAGQSISVSLSQNMASSSIGGVALATASTAAKFGSITLDASNSITVGGTAVANGTYNTAADLAAAINTTAGTNLASVNGTTGEIDFSNATATAVTLAQTGLTGITIPTTVAAAAGGPPAVPGTATTAGVKTALSPLTLTGNDLTLQAAGSTTATSITGTFKTVGELADAISASGSGVTAFVDSTGKLNLVSSQNFTVGGTAAQLTKIGVAAGTSAVSGSLATANALTVDSATKLVAQIDAAIGTADSFNATLGAIQNRFQSAVSNLSATTQNLTSARSGVQDTDYAAETAQMTRSQILQQAGISMLAQSNQLPQQVLKLLQ</sequence>
<evidence type="ECO:0000256" key="4">
    <source>
        <dbReference type="RuleBase" id="RU362073"/>
    </source>
</evidence>
<evidence type="ECO:0000313" key="8">
    <source>
        <dbReference type="Proteomes" id="UP000035050"/>
    </source>
</evidence>
<dbReference type="SUPFAM" id="SSF64518">
    <property type="entry name" value="Phase 1 flagellin"/>
    <property type="match status" value="1"/>
</dbReference>
<dbReference type="PRINTS" id="PR00207">
    <property type="entry name" value="FLAGELLIN"/>
</dbReference>
<accession>A0A0E3U5P7</accession>
<dbReference type="Gene3D" id="2.30.220.10">
    <property type="entry name" value="f41 fragment of flagellin, C-terminal domain"/>
    <property type="match status" value="1"/>
</dbReference>
<dbReference type="Gene3D" id="1.20.1330.10">
    <property type="entry name" value="f41 fragment of flagellin, N-terminal domain"/>
    <property type="match status" value="1"/>
</dbReference>
<dbReference type="Gene3D" id="2.170.280.10">
    <property type="entry name" value="f41 fragment of flagellin, middle domain"/>
    <property type="match status" value="1"/>
</dbReference>
<dbReference type="InterPro" id="IPR010810">
    <property type="entry name" value="Flagellin_hook_IN_motif"/>
</dbReference>
<dbReference type="GO" id="GO:0005198">
    <property type="term" value="F:structural molecule activity"/>
    <property type="evidence" value="ECO:0007669"/>
    <property type="project" value="UniProtKB-UniRule"/>
</dbReference>
<name>A0A0E3U5P7_9BURK</name>
<dbReference type="GO" id="GO:0005576">
    <property type="term" value="C:extracellular region"/>
    <property type="evidence" value="ECO:0007669"/>
    <property type="project" value="UniProtKB-SubCell"/>
</dbReference>
<dbReference type="PANTHER" id="PTHR42792:SF2">
    <property type="entry name" value="FLAGELLIN"/>
    <property type="match status" value="1"/>
</dbReference>